<proteinExistence type="predicted"/>
<organism evidence="1 2">
    <name type="scientific">Candidatus Nomurabacteria bacterium GW2011_GWF1_31_48</name>
    <dbReference type="NCBI Taxonomy" id="1618767"/>
    <lineage>
        <taxon>Bacteria</taxon>
        <taxon>Candidatus Nomuraibacteriota</taxon>
    </lineage>
</organism>
<name>A0A0G0ARI4_9BACT</name>
<dbReference type="AlphaFoldDB" id="A0A0G0ARI4"/>
<comment type="caution">
    <text evidence="1">The sequence shown here is derived from an EMBL/GenBank/DDBJ whole genome shotgun (WGS) entry which is preliminary data.</text>
</comment>
<reference evidence="1 2" key="1">
    <citation type="journal article" date="2015" name="Nature">
        <title>rRNA introns, odd ribosomes, and small enigmatic genomes across a large radiation of phyla.</title>
        <authorList>
            <person name="Brown C.T."/>
            <person name="Hug L.A."/>
            <person name="Thomas B.C."/>
            <person name="Sharon I."/>
            <person name="Castelle C.J."/>
            <person name="Singh A."/>
            <person name="Wilkins M.J."/>
            <person name="Williams K.H."/>
            <person name="Banfield J.F."/>
        </authorList>
    </citation>
    <scope>NUCLEOTIDE SEQUENCE [LARGE SCALE GENOMIC DNA]</scope>
</reference>
<evidence type="ECO:0000313" key="2">
    <source>
        <dbReference type="Proteomes" id="UP000034934"/>
    </source>
</evidence>
<dbReference type="EMBL" id="LBOG01000015">
    <property type="protein sequence ID" value="KKP29410.1"/>
    <property type="molecule type" value="Genomic_DNA"/>
</dbReference>
<gene>
    <name evidence="1" type="ORF">UR19_C0015G0006</name>
</gene>
<protein>
    <submittedName>
        <fullName evidence="1">Uncharacterized protein</fullName>
    </submittedName>
</protein>
<accession>A0A0G0ARI4</accession>
<sequence>MNKKSAIKKIRGITGGDGLDRSGYPVDMRGTIAQYKWNDGVFTLGFEYGYIKALMDSFEITEDELYGNRTKL</sequence>
<evidence type="ECO:0000313" key="1">
    <source>
        <dbReference type="EMBL" id="KKP29410.1"/>
    </source>
</evidence>
<dbReference type="Proteomes" id="UP000034934">
    <property type="component" value="Unassembled WGS sequence"/>
</dbReference>